<sequence>MKKSSIIKICIIILILSTLKAEVILPGKSIENWEILKNDKIWIGWKHSGNFDWCRAISIIEAPIQDVRNIIEDKGNYPQIFRRIETTQIITDDIVYIALDMPFPFSGRDYVVKYIQEIDGDDFIYRFNAVIHKDAPLDNDYVRLIHSAGEWRLTPLDSNHTEITYTWNGELLGIFPDWALTRAWKQQGLEVINWLKVALE</sequence>
<protein>
    <recommendedName>
        <fullName evidence="1">START domain-containing protein</fullName>
    </recommendedName>
</protein>
<proteinExistence type="predicted"/>
<dbReference type="Pfam" id="PF01852">
    <property type="entry name" value="START"/>
    <property type="match status" value="1"/>
</dbReference>
<dbReference type="GO" id="GO:0008289">
    <property type="term" value="F:lipid binding"/>
    <property type="evidence" value="ECO:0007669"/>
    <property type="project" value="InterPro"/>
</dbReference>
<dbReference type="EMBL" id="UINC01190837">
    <property type="protein sequence ID" value="SVE05184.1"/>
    <property type="molecule type" value="Genomic_DNA"/>
</dbReference>
<dbReference type="InterPro" id="IPR023393">
    <property type="entry name" value="START-like_dom_sf"/>
</dbReference>
<organism evidence="2">
    <name type="scientific">marine metagenome</name>
    <dbReference type="NCBI Taxonomy" id="408172"/>
    <lineage>
        <taxon>unclassified sequences</taxon>
        <taxon>metagenomes</taxon>
        <taxon>ecological metagenomes</taxon>
    </lineage>
</organism>
<evidence type="ECO:0000259" key="1">
    <source>
        <dbReference type="Pfam" id="PF01852"/>
    </source>
</evidence>
<name>A0A383ABY3_9ZZZZ</name>
<dbReference type="Gene3D" id="3.30.530.20">
    <property type="match status" value="1"/>
</dbReference>
<gene>
    <name evidence="2" type="ORF">METZ01_LOCUS458038</name>
</gene>
<evidence type="ECO:0000313" key="2">
    <source>
        <dbReference type="EMBL" id="SVE05184.1"/>
    </source>
</evidence>
<dbReference type="InterPro" id="IPR002913">
    <property type="entry name" value="START_lipid-bd_dom"/>
</dbReference>
<accession>A0A383ABY3</accession>
<feature type="domain" description="START" evidence="1">
    <location>
        <begin position="75"/>
        <end position="193"/>
    </location>
</feature>
<reference evidence="2" key="1">
    <citation type="submission" date="2018-05" db="EMBL/GenBank/DDBJ databases">
        <authorList>
            <person name="Lanie J.A."/>
            <person name="Ng W.-L."/>
            <person name="Kazmierczak K.M."/>
            <person name="Andrzejewski T.M."/>
            <person name="Davidsen T.M."/>
            <person name="Wayne K.J."/>
            <person name="Tettelin H."/>
            <person name="Glass J.I."/>
            <person name="Rusch D."/>
            <person name="Podicherti R."/>
            <person name="Tsui H.-C.T."/>
            <person name="Winkler M.E."/>
        </authorList>
    </citation>
    <scope>NUCLEOTIDE SEQUENCE</scope>
</reference>
<dbReference type="SUPFAM" id="SSF55961">
    <property type="entry name" value="Bet v1-like"/>
    <property type="match status" value="1"/>
</dbReference>
<dbReference type="AlphaFoldDB" id="A0A383ABY3"/>